<dbReference type="RefSeq" id="XP_030750858.1">
    <property type="nucleotide sequence ID" value="XM_030894998.1"/>
</dbReference>
<dbReference type="GeneID" id="115878482"/>
<dbReference type="OrthoDB" id="10691135at2759"/>
<evidence type="ECO:0000313" key="1">
    <source>
        <dbReference type="Proteomes" id="UP000504635"/>
    </source>
</evidence>
<dbReference type="InParanoid" id="A0A6J2XHE1"/>
<proteinExistence type="predicted"/>
<evidence type="ECO:0000313" key="2">
    <source>
        <dbReference type="RefSeq" id="XP_030750858.1"/>
    </source>
</evidence>
<dbReference type="KEGG" id="soy:115878482"/>
<accession>A0A6J2XHE1</accession>
<organism evidence="1 2">
    <name type="scientific">Sitophilus oryzae</name>
    <name type="common">Rice weevil</name>
    <name type="synonym">Curculio oryzae</name>
    <dbReference type="NCBI Taxonomy" id="7048"/>
    <lineage>
        <taxon>Eukaryota</taxon>
        <taxon>Metazoa</taxon>
        <taxon>Ecdysozoa</taxon>
        <taxon>Arthropoda</taxon>
        <taxon>Hexapoda</taxon>
        <taxon>Insecta</taxon>
        <taxon>Pterygota</taxon>
        <taxon>Neoptera</taxon>
        <taxon>Endopterygota</taxon>
        <taxon>Coleoptera</taxon>
        <taxon>Polyphaga</taxon>
        <taxon>Cucujiformia</taxon>
        <taxon>Curculionidae</taxon>
        <taxon>Dryophthorinae</taxon>
        <taxon>Sitophilus</taxon>
    </lineage>
</organism>
<gene>
    <name evidence="2" type="primary">LOC115878482</name>
</gene>
<dbReference type="Proteomes" id="UP000504635">
    <property type="component" value="Unplaced"/>
</dbReference>
<sequence length="818" mass="96751">MFSNNLTTTFSYLSLETRTYINRLATKLNGLKRNFGKLMIYLEPGDEWPNVIVAYPDPRNPCWYCEIFDSTDWSEEALNGTINLPIFINRLYKMRENVNYDSPLMQIVIYVRGKLVFDDPMFLFRRIPTVLYERGGYHLNNEGRNDTINQLLNMTEFDKKTFLDFLKRIRFYPIEYIRDFDRLDRYNAILTQAFNPGIATESFDAIFTKIDSCFENGSNKDCDFDVNLELFRGYQIHFAVHPELLVEFFKSTTKRILYIKTESSFLTILRIIDLLSKEEIFLPSRNKFNFTECLTYWLNSHHNIFIIEDTTSMETMLSELSLVLSRDSKFSNSNKKVILVNQSHQISNNALQTIDSFDDKGWFTDLSEDVQNYLVTREISFQGFYVKLEDVLDKNTLLKTLDAPTLERLIQGWKLTIDFTNKFTHMFPDTLKRTLRRQLVNRDVLNSDFLSNNLVLLSNITAEGLSKLKIEAVPYSECENHKSGLFIFNNSEENLNKFHKLCGDRTEKAIYWLEYKESKEREESLLFLKDFSGNTDSFLENLEDLPFSEEMEVHTYVPNNKVNIVTALPGMRKNEFVRGYLSGAFKLNNLTYWVFFDIFLENEGLDRLSKQFLNKFDYSRLIIFCNFENLVKLKTQDVVVKQIQYLASKKCTIWITCDLESRVKVQILLQTAAYRINPLKGPEKFYYFVKETCGHYYDVIPDWTKTRYYKLMNIIDICDRDRYSKIEFTAFPGHLYRLTRRRGGRNLLSILHSFIYYKLFYDGNEIYPIEDKENMLNLLKKIAANEYNLIEPKLSYGSVDERIFKLDLMFLEKEKKFN</sequence>
<name>A0A6J2XHE1_SITOR</name>
<dbReference type="AlphaFoldDB" id="A0A6J2XHE1"/>
<protein>
    <submittedName>
        <fullName evidence="2">Uncharacterized protein LOC115878482 isoform X1</fullName>
    </submittedName>
</protein>
<reference evidence="2" key="1">
    <citation type="submission" date="2025-08" db="UniProtKB">
        <authorList>
            <consortium name="RefSeq"/>
        </authorList>
    </citation>
    <scope>IDENTIFICATION</scope>
    <source>
        <tissue evidence="2">Gonads</tissue>
    </source>
</reference>
<keyword evidence="1" id="KW-1185">Reference proteome</keyword>